<dbReference type="PANTHER" id="PTHR15215">
    <property type="entry name" value="CABIT DOMAIN-CONTAINING PROTEIN"/>
    <property type="match status" value="1"/>
</dbReference>
<sequence>MATPNLPEPLSSFIQKNKSCLPVVVEIAEGIYGSHEKDCEVRDFSNGDILRLVSVKEEVNITFDGIYACASKKGLITVNRHFDEARFEVISPFKDGHVYSTLEQMMQDFPDFIRVVKTVNGVEGVKVGDRLKLVARNSPGEIPSLRCKNIRTNQLVKLSGDIGHSFAKKVDKSNYVVNLDSIYHRLPQRVRLYYDEGQRMRGRHHGIPSLEADFDGEMNLSNIEVVEACPWEDPNRIIRIPVSTDVFVHPRQDWGNKIGPVVDVHDLAKKASTDDKKVAVVVDQESVVPGCPKDTILLIFGSRTFDYTIAVGRNDTRILIPESYPSLFKVTEITWSTVEDLLRTRMCDEVHVGTTFKAMDEFTDTLYQHDVVKLCSLQTEPFYGTKDEYEVVSMDRSRSLVGKVGKIKVATFAKANFYESAQVIGDVDLQHILAHEELPVRVNLSQPKVSSIHDEADASDDLLLSMSPLEITGRCQISVTICQLMNPHQFDSGDRDVIFIPAFRKLKVRSIIRSTVNRNEGVQISTLAARVLKISAGEMSYLNEQVYEPIPPPIPPRSLGCDTPPRSPRCDTPPRSPQPNVRNKPPGRPPKPDRLKILYQEEKSPETPPLPPKKEQSSPLQRRHSRDHRFFKFPVKVTGYRHGNKQPQTYRGELPSLPTENPYIRKESPRLERPPRYEKKLSSQNVEYYENESGDDDDDYETPDADYEKPQPSSQKVVPPKDGNISAFELSDMVTLLEYLKVGRRVIDTLRRKDINGKKLCELFVKSTDESLQKTLGVDDVKDWLVLRYYIEKSVGSVNRSISL</sequence>
<feature type="region of interest" description="Disordered" evidence="1">
    <location>
        <begin position="552"/>
        <end position="722"/>
    </location>
</feature>
<keyword evidence="2" id="KW-1185">Reference proteome</keyword>
<accession>A0A8B7Z0Y5</accession>
<dbReference type="KEGG" id="aplc:110982746"/>
<dbReference type="GeneID" id="110982746"/>
<gene>
    <name evidence="3" type="primary">LOC110982746</name>
</gene>
<feature type="compositionally biased region" description="Basic and acidic residues" evidence="1">
    <location>
        <begin position="590"/>
        <end position="605"/>
    </location>
</feature>
<feature type="compositionally biased region" description="Basic residues" evidence="1">
    <location>
        <begin position="621"/>
        <end position="631"/>
    </location>
</feature>
<dbReference type="PANTHER" id="PTHR15215:SF0">
    <property type="match status" value="1"/>
</dbReference>
<dbReference type="AlphaFoldDB" id="A0A8B7Z0Y5"/>
<feature type="compositionally biased region" description="Basic and acidic residues" evidence="1">
    <location>
        <begin position="663"/>
        <end position="681"/>
    </location>
</feature>
<evidence type="ECO:0000313" key="2">
    <source>
        <dbReference type="Proteomes" id="UP000694845"/>
    </source>
</evidence>
<dbReference type="InterPro" id="IPR039671">
    <property type="entry name" value="THEMIS"/>
</dbReference>
<evidence type="ECO:0000313" key="3">
    <source>
        <dbReference type="RefSeq" id="XP_022097076.1"/>
    </source>
</evidence>
<name>A0A8B7Z0Y5_ACAPL</name>
<organism evidence="2 3">
    <name type="scientific">Acanthaster planci</name>
    <name type="common">Crown-of-thorns starfish</name>
    <dbReference type="NCBI Taxonomy" id="133434"/>
    <lineage>
        <taxon>Eukaryota</taxon>
        <taxon>Metazoa</taxon>
        <taxon>Echinodermata</taxon>
        <taxon>Eleutherozoa</taxon>
        <taxon>Asterozoa</taxon>
        <taxon>Asteroidea</taxon>
        <taxon>Valvatacea</taxon>
        <taxon>Valvatida</taxon>
        <taxon>Acanthasteridae</taxon>
        <taxon>Acanthaster</taxon>
    </lineage>
</organism>
<feature type="compositionally biased region" description="Acidic residues" evidence="1">
    <location>
        <begin position="689"/>
        <end position="705"/>
    </location>
</feature>
<protein>
    <submittedName>
        <fullName evidence="3">Uncharacterized protein LOC110982746</fullName>
    </submittedName>
</protein>
<proteinExistence type="predicted"/>
<dbReference type="OrthoDB" id="6077228at2759"/>
<dbReference type="RefSeq" id="XP_022097076.1">
    <property type="nucleotide sequence ID" value="XM_022241384.1"/>
</dbReference>
<reference evidence="3" key="1">
    <citation type="submission" date="2025-08" db="UniProtKB">
        <authorList>
            <consortium name="RefSeq"/>
        </authorList>
    </citation>
    <scope>IDENTIFICATION</scope>
</reference>
<evidence type="ECO:0000256" key="1">
    <source>
        <dbReference type="SAM" id="MobiDB-lite"/>
    </source>
</evidence>
<dbReference type="OMA" id="VYPRKDW"/>
<dbReference type="Proteomes" id="UP000694845">
    <property type="component" value="Unplaced"/>
</dbReference>